<evidence type="ECO:0000256" key="2">
    <source>
        <dbReference type="SAM" id="Phobius"/>
    </source>
</evidence>
<dbReference type="AlphaFoldDB" id="A0A7W9JKN7"/>
<feature type="region of interest" description="Disordered" evidence="1">
    <location>
        <begin position="1"/>
        <end position="27"/>
    </location>
</feature>
<feature type="transmembrane region" description="Helical" evidence="2">
    <location>
        <begin position="341"/>
        <end position="360"/>
    </location>
</feature>
<feature type="transmembrane region" description="Helical" evidence="2">
    <location>
        <begin position="181"/>
        <end position="201"/>
    </location>
</feature>
<reference evidence="3 4" key="1">
    <citation type="submission" date="2020-08" db="EMBL/GenBank/DDBJ databases">
        <title>Sequencing the genomes of 1000 actinobacteria strains.</title>
        <authorList>
            <person name="Klenk H.-P."/>
        </authorList>
    </citation>
    <scope>NUCLEOTIDE SEQUENCE [LARGE SCALE GENOMIC DNA]</scope>
    <source>
        <strain evidence="3 4">DSM 17945</strain>
    </source>
</reference>
<feature type="compositionally biased region" description="Basic and acidic residues" evidence="1">
    <location>
        <begin position="1"/>
        <end position="17"/>
    </location>
</feature>
<accession>A0A7W9JKN7</accession>
<dbReference type="RefSeq" id="WP_017489741.1">
    <property type="nucleotide sequence ID" value="NZ_BAABAG010000006.1"/>
</dbReference>
<name>A0A7W9JKN7_9MICC</name>
<dbReference type="Proteomes" id="UP000567246">
    <property type="component" value="Unassembled WGS sequence"/>
</dbReference>
<evidence type="ECO:0000313" key="4">
    <source>
        <dbReference type="Proteomes" id="UP000567246"/>
    </source>
</evidence>
<proteinExistence type="predicted"/>
<keyword evidence="4" id="KW-1185">Reference proteome</keyword>
<dbReference type="EMBL" id="JACHMW010000001">
    <property type="protein sequence ID" value="MBB5849708.1"/>
    <property type="molecule type" value="Genomic_DNA"/>
</dbReference>
<organism evidence="3 4">
    <name type="scientific">Micrococcus endophyticus</name>
    <dbReference type="NCBI Taxonomy" id="455343"/>
    <lineage>
        <taxon>Bacteria</taxon>
        <taxon>Bacillati</taxon>
        <taxon>Actinomycetota</taxon>
        <taxon>Actinomycetes</taxon>
        <taxon>Micrococcales</taxon>
        <taxon>Micrococcaceae</taxon>
        <taxon>Micrococcus</taxon>
    </lineage>
</organism>
<keyword evidence="2" id="KW-0472">Membrane</keyword>
<protein>
    <submittedName>
        <fullName evidence="3">Uncharacterized protein</fullName>
    </submittedName>
</protein>
<feature type="transmembrane region" description="Helical" evidence="2">
    <location>
        <begin position="151"/>
        <end position="169"/>
    </location>
</feature>
<gene>
    <name evidence="3" type="ORF">HDA33_002272</name>
</gene>
<feature type="transmembrane region" description="Helical" evidence="2">
    <location>
        <begin position="120"/>
        <end position="139"/>
    </location>
</feature>
<evidence type="ECO:0000256" key="1">
    <source>
        <dbReference type="SAM" id="MobiDB-lite"/>
    </source>
</evidence>
<comment type="caution">
    <text evidence="3">The sequence shown here is derived from an EMBL/GenBank/DDBJ whole genome shotgun (WGS) entry which is preliminary data.</text>
</comment>
<evidence type="ECO:0000313" key="3">
    <source>
        <dbReference type="EMBL" id="MBB5849708.1"/>
    </source>
</evidence>
<sequence length="380" mass="40182">MSTHDHDHDHDPADPRRATTSAPASLEPEIEAMHAARGNEEDRDWALLLVGVLVLDGVSTAAARRHLRRAAEAVAQSGEGPDELFGTPVEFAAQMRADAAEAGEPIVDSTPDASWRDVPVVGFTVAAAISVLFFVVWLVRDGLTTEYSWGLLAGPVLMSLLGVGAMTLWERLLPRVSRLVAVLAAGAAFVVVVGGLAGWLVTGGGTETLFTGSTFWLLALAPVHAALAWLANRVLPEARPVATSSADPLDDDAWARELAGTLRLRMQLSDARIREIVREAQAHAADAGRPLAEEFGAPAGYASRFAKDGVAGKRRMAWFFTALAGLVVLTNVAGAVEDGGIDAWSVAQILALVLVVGVSWREYRAAVRRRDAVAPGAGGR</sequence>
<feature type="transmembrane region" description="Helical" evidence="2">
    <location>
        <begin position="317"/>
        <end position="335"/>
    </location>
</feature>
<keyword evidence="2" id="KW-1133">Transmembrane helix</keyword>
<keyword evidence="2" id="KW-0812">Transmembrane</keyword>